<comment type="similarity">
    <text evidence="1 3">Belongs to the short-chain dehydrogenases/reductases (SDR) family.</text>
</comment>
<dbReference type="CDD" id="cd05233">
    <property type="entry name" value="SDR_c"/>
    <property type="match status" value="1"/>
</dbReference>
<proteinExistence type="inferred from homology"/>
<dbReference type="Proteomes" id="UP000054279">
    <property type="component" value="Unassembled WGS sequence"/>
</dbReference>
<dbReference type="Gene3D" id="3.40.50.720">
    <property type="entry name" value="NAD(P)-binding Rossmann-like Domain"/>
    <property type="match status" value="1"/>
</dbReference>
<evidence type="ECO:0000313" key="6">
    <source>
        <dbReference type="Proteomes" id="UP000054279"/>
    </source>
</evidence>
<dbReference type="PRINTS" id="PR00080">
    <property type="entry name" value="SDRFAMILY"/>
</dbReference>
<evidence type="ECO:0000256" key="2">
    <source>
        <dbReference type="ARBA" id="ARBA00023002"/>
    </source>
</evidence>
<keyword evidence="6" id="KW-1185">Reference proteome</keyword>
<dbReference type="GO" id="GO:0016616">
    <property type="term" value="F:oxidoreductase activity, acting on the CH-OH group of donors, NAD or NADP as acceptor"/>
    <property type="evidence" value="ECO:0007669"/>
    <property type="project" value="TreeGrafter"/>
</dbReference>
<dbReference type="AlphaFoldDB" id="A0A0C9VBC0"/>
<dbReference type="PANTHER" id="PTHR42760:SF37">
    <property type="entry name" value="CLAVALDEHYDE DEHYDROGENASE"/>
    <property type="match status" value="1"/>
</dbReference>
<sequence length="190" mass="21327">MAVLVTGGGRGLGRSIAVTFARAETDWRKFGKEVEVILLAGDITDLSFNERLFETAGELDVLINNAGSIETRHRIHDSDPEEWWGIYLPTREFLRRNLGRPLTISSTSSILSANTIPGYSVYYSSKSLINRFTEFLHFEYQQDGVRTVAYHPGISKKSKDIVGYCNGLQRKDADELLAKKEEIVQKGLQA</sequence>
<dbReference type="OrthoDB" id="1933717at2759"/>
<dbReference type="EMBL" id="KN837197">
    <property type="protein sequence ID" value="KIJ34611.1"/>
    <property type="molecule type" value="Genomic_DNA"/>
</dbReference>
<gene>
    <name evidence="5" type="ORF">M422DRAFT_263163</name>
    <name evidence="4" type="ORF">M422DRAFT_275761</name>
</gene>
<evidence type="ECO:0000313" key="4">
    <source>
        <dbReference type="EMBL" id="KIJ23621.1"/>
    </source>
</evidence>
<accession>A0A0C9VBC0</accession>
<name>A0A0C9VBC0_SPHS4</name>
<keyword evidence="2" id="KW-0560">Oxidoreductase</keyword>
<dbReference type="Pfam" id="PF00106">
    <property type="entry name" value="adh_short"/>
    <property type="match status" value="1"/>
</dbReference>
<dbReference type="PANTHER" id="PTHR42760">
    <property type="entry name" value="SHORT-CHAIN DEHYDROGENASES/REDUCTASES FAMILY MEMBER"/>
    <property type="match status" value="1"/>
</dbReference>
<protein>
    <submittedName>
        <fullName evidence="5">Unplaced genomic scaffold SPHSTscaffold_122, whole genome shotgun sequence</fullName>
    </submittedName>
</protein>
<organism evidence="5 6">
    <name type="scientific">Sphaerobolus stellatus (strain SS14)</name>
    <dbReference type="NCBI Taxonomy" id="990650"/>
    <lineage>
        <taxon>Eukaryota</taxon>
        <taxon>Fungi</taxon>
        <taxon>Dikarya</taxon>
        <taxon>Basidiomycota</taxon>
        <taxon>Agaricomycotina</taxon>
        <taxon>Agaricomycetes</taxon>
        <taxon>Phallomycetidae</taxon>
        <taxon>Geastrales</taxon>
        <taxon>Sphaerobolaceae</taxon>
        <taxon>Sphaerobolus</taxon>
    </lineage>
</organism>
<evidence type="ECO:0000313" key="5">
    <source>
        <dbReference type="EMBL" id="KIJ34611.1"/>
    </source>
</evidence>
<evidence type="ECO:0000256" key="1">
    <source>
        <dbReference type="ARBA" id="ARBA00006484"/>
    </source>
</evidence>
<dbReference type="PRINTS" id="PR00081">
    <property type="entry name" value="GDHRDH"/>
</dbReference>
<evidence type="ECO:0000256" key="3">
    <source>
        <dbReference type="RuleBase" id="RU000363"/>
    </source>
</evidence>
<dbReference type="EMBL" id="KN837624">
    <property type="protein sequence ID" value="KIJ23621.1"/>
    <property type="molecule type" value="Genomic_DNA"/>
</dbReference>
<dbReference type="HOGENOM" id="CLU_010194_8_2_1"/>
<dbReference type="SUPFAM" id="SSF51735">
    <property type="entry name" value="NAD(P)-binding Rossmann-fold domains"/>
    <property type="match status" value="1"/>
</dbReference>
<dbReference type="InterPro" id="IPR002347">
    <property type="entry name" value="SDR_fam"/>
</dbReference>
<reference evidence="5 6" key="1">
    <citation type="submission" date="2014-06" db="EMBL/GenBank/DDBJ databases">
        <title>Evolutionary Origins and Diversification of the Mycorrhizal Mutualists.</title>
        <authorList>
            <consortium name="DOE Joint Genome Institute"/>
            <consortium name="Mycorrhizal Genomics Consortium"/>
            <person name="Kohler A."/>
            <person name="Kuo A."/>
            <person name="Nagy L.G."/>
            <person name="Floudas D."/>
            <person name="Copeland A."/>
            <person name="Barry K.W."/>
            <person name="Cichocki N."/>
            <person name="Veneault-Fourrey C."/>
            <person name="LaButti K."/>
            <person name="Lindquist E.A."/>
            <person name="Lipzen A."/>
            <person name="Lundell T."/>
            <person name="Morin E."/>
            <person name="Murat C."/>
            <person name="Riley R."/>
            <person name="Ohm R."/>
            <person name="Sun H."/>
            <person name="Tunlid A."/>
            <person name="Henrissat B."/>
            <person name="Grigoriev I.V."/>
            <person name="Hibbett D.S."/>
            <person name="Martin F."/>
        </authorList>
    </citation>
    <scope>NUCLEOTIDE SEQUENCE [LARGE SCALE GENOMIC DNA]</scope>
    <source>
        <strain evidence="5 6">SS14</strain>
    </source>
</reference>
<dbReference type="InterPro" id="IPR036291">
    <property type="entry name" value="NAD(P)-bd_dom_sf"/>
</dbReference>